<dbReference type="GO" id="GO:0005047">
    <property type="term" value="F:signal recognition particle binding"/>
    <property type="evidence" value="ECO:0007669"/>
    <property type="project" value="TreeGrafter"/>
</dbReference>
<feature type="domain" description="AAA+ ATPase" evidence="11">
    <location>
        <begin position="88"/>
        <end position="234"/>
    </location>
</feature>
<comment type="similarity">
    <text evidence="2">Belongs to the GTP-binding SRP family.</text>
</comment>
<feature type="domain" description="SRP54-type proteins GTP-binding" evidence="12">
    <location>
        <begin position="89"/>
        <end position="289"/>
    </location>
</feature>
<comment type="caution">
    <text evidence="14">The sequence shown here is derived from an EMBL/GenBank/DDBJ whole genome shotgun (WGS) entry which is preliminary data.</text>
</comment>
<dbReference type="GO" id="GO:0006614">
    <property type="term" value="P:SRP-dependent cotranslational protein targeting to membrane"/>
    <property type="evidence" value="ECO:0007669"/>
    <property type="project" value="InterPro"/>
</dbReference>
<accession>A0A4R6DJX9</accession>
<dbReference type="SMART" id="SM00963">
    <property type="entry name" value="SRP54_N"/>
    <property type="match status" value="1"/>
</dbReference>
<evidence type="ECO:0000256" key="9">
    <source>
        <dbReference type="ARBA" id="ARBA00023170"/>
    </source>
</evidence>
<dbReference type="GO" id="GO:0005525">
    <property type="term" value="F:GTP binding"/>
    <property type="evidence" value="ECO:0007669"/>
    <property type="project" value="UniProtKB-KW"/>
</dbReference>
<dbReference type="RefSeq" id="WP_133518994.1">
    <property type="nucleotide sequence ID" value="NZ_SNVW01000003.1"/>
</dbReference>
<dbReference type="Pfam" id="PF00448">
    <property type="entry name" value="SRP54"/>
    <property type="match status" value="1"/>
</dbReference>
<dbReference type="InterPro" id="IPR042101">
    <property type="entry name" value="SRP54_N_sf"/>
</dbReference>
<evidence type="ECO:0000313" key="15">
    <source>
        <dbReference type="Proteomes" id="UP000295764"/>
    </source>
</evidence>
<dbReference type="InterPro" id="IPR000897">
    <property type="entry name" value="SRP54_GTPase_dom"/>
</dbReference>
<evidence type="ECO:0000256" key="8">
    <source>
        <dbReference type="ARBA" id="ARBA00023136"/>
    </source>
</evidence>
<keyword evidence="6" id="KW-0378">Hydrolase</keyword>
<evidence type="ECO:0000256" key="6">
    <source>
        <dbReference type="ARBA" id="ARBA00022801"/>
    </source>
</evidence>
<gene>
    <name evidence="14" type="ORF">EDF64_10347</name>
</gene>
<dbReference type="Pfam" id="PF02881">
    <property type="entry name" value="SRP54_N"/>
    <property type="match status" value="1"/>
</dbReference>
<evidence type="ECO:0000256" key="5">
    <source>
        <dbReference type="ARBA" id="ARBA00022741"/>
    </source>
</evidence>
<evidence type="ECO:0000256" key="4">
    <source>
        <dbReference type="ARBA" id="ARBA00022490"/>
    </source>
</evidence>
<dbReference type="InterPro" id="IPR013822">
    <property type="entry name" value="Signal_recog_particl_SRP54_hlx"/>
</dbReference>
<keyword evidence="4" id="KW-0963">Cytoplasm</keyword>
<feature type="domain" description="Signal recognition particle SRP54 helical bundle" evidence="13">
    <location>
        <begin position="1"/>
        <end position="76"/>
    </location>
</feature>
<dbReference type="SUPFAM" id="SSF52540">
    <property type="entry name" value="P-loop containing nucleoside triphosphate hydrolases"/>
    <property type="match status" value="1"/>
</dbReference>
<evidence type="ECO:0000256" key="7">
    <source>
        <dbReference type="ARBA" id="ARBA00023134"/>
    </source>
</evidence>
<dbReference type="NCBIfam" id="TIGR00064">
    <property type="entry name" value="ftsY"/>
    <property type="match status" value="1"/>
</dbReference>
<dbReference type="Gene3D" id="3.40.50.300">
    <property type="entry name" value="P-loop containing nucleotide triphosphate hydrolases"/>
    <property type="match status" value="1"/>
</dbReference>
<keyword evidence="5" id="KW-0547">Nucleotide-binding</keyword>
<dbReference type="InterPro" id="IPR027417">
    <property type="entry name" value="P-loop_NTPase"/>
</dbReference>
<comment type="catalytic activity">
    <reaction evidence="10">
        <text>GTP + H2O = GDP + phosphate + H(+)</text>
        <dbReference type="Rhea" id="RHEA:19669"/>
        <dbReference type="ChEBI" id="CHEBI:15377"/>
        <dbReference type="ChEBI" id="CHEBI:15378"/>
        <dbReference type="ChEBI" id="CHEBI:37565"/>
        <dbReference type="ChEBI" id="CHEBI:43474"/>
        <dbReference type="ChEBI" id="CHEBI:58189"/>
        <dbReference type="EC" id="3.6.5.4"/>
    </reaction>
</comment>
<dbReference type="PANTHER" id="PTHR43134:SF1">
    <property type="entry name" value="SIGNAL RECOGNITION PARTICLE RECEPTOR SUBUNIT ALPHA"/>
    <property type="match status" value="1"/>
</dbReference>
<evidence type="ECO:0000313" key="14">
    <source>
        <dbReference type="EMBL" id="TDN45125.1"/>
    </source>
</evidence>
<dbReference type="Gene3D" id="1.20.120.140">
    <property type="entry name" value="Signal recognition particle SRP54, nucleotide-binding domain"/>
    <property type="match status" value="1"/>
</dbReference>
<evidence type="ECO:0000256" key="1">
    <source>
        <dbReference type="ARBA" id="ARBA00004413"/>
    </source>
</evidence>
<proteinExistence type="inferred from homology"/>
<dbReference type="GO" id="GO:0003924">
    <property type="term" value="F:GTPase activity"/>
    <property type="evidence" value="ECO:0007669"/>
    <property type="project" value="TreeGrafter"/>
</dbReference>
<comment type="subcellular location">
    <subcellularLocation>
        <location evidence="1">Cell membrane</location>
        <topology evidence="1">Peripheral membrane protein</topology>
        <orientation evidence="1">Cytoplasmic side</orientation>
    </subcellularLocation>
</comment>
<dbReference type="SUPFAM" id="SSF47364">
    <property type="entry name" value="Domain of the SRP/SRP receptor G-proteins"/>
    <property type="match status" value="1"/>
</dbReference>
<organism evidence="14 15">
    <name type="scientific">Curtobacterium flaccumfaciens</name>
    <dbReference type="NCBI Taxonomy" id="2035"/>
    <lineage>
        <taxon>Bacteria</taxon>
        <taxon>Bacillati</taxon>
        <taxon>Actinomycetota</taxon>
        <taxon>Actinomycetes</taxon>
        <taxon>Micrococcales</taxon>
        <taxon>Microbacteriaceae</taxon>
        <taxon>Curtobacterium</taxon>
    </lineage>
</organism>
<name>A0A4R6DJX9_9MICO</name>
<sequence length="289" mass="31114">MASSWSLSSRLRGLFQRKTIDETTWDELETALIGADFGPDIADEIIEDLHARVDRYGTTDPADLQRMLREVLEERLSKLDTTLKLSARPAVVLVVGVNGVGKTTTIGKFAKFLKTYDRTVLVGAADTFRAAAVEQVATWAERAGVDVVRPSQPGQDPASVAYQTVEKAIRDNTEIVVIDTAGRLHTKAGLMDELTKIKRVVEKQTEISEVLLVLDATTGQNGLAQAQAFIEGAGVTGLVITKLDGSAKAGFVLSVQEKTGIPIKLIGQGEGINDLTGFTPHVFVQNLVG</sequence>
<keyword evidence="7" id="KW-0342">GTP-binding</keyword>
<dbReference type="SMART" id="SM00382">
    <property type="entry name" value="AAA"/>
    <property type="match status" value="1"/>
</dbReference>
<dbReference type="EMBL" id="SNVW01000003">
    <property type="protein sequence ID" value="TDN45125.1"/>
    <property type="molecule type" value="Genomic_DNA"/>
</dbReference>
<evidence type="ECO:0000256" key="2">
    <source>
        <dbReference type="ARBA" id="ARBA00008531"/>
    </source>
</evidence>
<keyword evidence="9" id="KW-0675">Receptor</keyword>
<dbReference type="OrthoDB" id="9804720at2"/>
<dbReference type="InterPro" id="IPR004390">
    <property type="entry name" value="SR_rcpt_FtsY"/>
</dbReference>
<dbReference type="PANTHER" id="PTHR43134">
    <property type="entry name" value="SIGNAL RECOGNITION PARTICLE RECEPTOR SUBUNIT ALPHA"/>
    <property type="match status" value="1"/>
</dbReference>
<dbReference type="GO" id="GO:0005886">
    <property type="term" value="C:plasma membrane"/>
    <property type="evidence" value="ECO:0007669"/>
    <property type="project" value="UniProtKB-SubCell"/>
</dbReference>
<dbReference type="InterPro" id="IPR036225">
    <property type="entry name" value="SRP/SRP_N"/>
</dbReference>
<reference evidence="14 15" key="1">
    <citation type="submission" date="2019-03" db="EMBL/GenBank/DDBJ databases">
        <title>Genomic analyses of the natural microbiome of Caenorhabditis elegans.</title>
        <authorList>
            <person name="Samuel B."/>
        </authorList>
    </citation>
    <scope>NUCLEOTIDE SEQUENCE [LARGE SCALE GENOMIC DNA]</scope>
    <source>
        <strain evidence="14 15">JUb65</strain>
    </source>
</reference>
<evidence type="ECO:0000259" key="11">
    <source>
        <dbReference type="SMART" id="SM00382"/>
    </source>
</evidence>
<evidence type="ECO:0000256" key="10">
    <source>
        <dbReference type="ARBA" id="ARBA00048027"/>
    </source>
</evidence>
<evidence type="ECO:0000259" key="12">
    <source>
        <dbReference type="SMART" id="SM00962"/>
    </source>
</evidence>
<dbReference type="Proteomes" id="UP000295764">
    <property type="component" value="Unassembled WGS sequence"/>
</dbReference>
<evidence type="ECO:0000259" key="13">
    <source>
        <dbReference type="SMART" id="SM00963"/>
    </source>
</evidence>
<evidence type="ECO:0000256" key="3">
    <source>
        <dbReference type="ARBA" id="ARBA00022475"/>
    </source>
</evidence>
<dbReference type="GO" id="GO:0005737">
    <property type="term" value="C:cytoplasm"/>
    <property type="evidence" value="ECO:0007669"/>
    <property type="project" value="UniProtKB-ARBA"/>
</dbReference>
<dbReference type="AlphaFoldDB" id="A0A4R6DJX9"/>
<dbReference type="FunFam" id="3.40.50.300:FF:000053">
    <property type="entry name" value="Signal recognition particle receptor FtsY"/>
    <property type="match status" value="1"/>
</dbReference>
<keyword evidence="3" id="KW-1003">Cell membrane</keyword>
<dbReference type="STRING" id="2035.RU06_11545"/>
<protein>
    <submittedName>
        <fullName evidence="14">Signal recognition particle-docking protein FtsY</fullName>
    </submittedName>
</protein>
<keyword evidence="8" id="KW-0472">Membrane</keyword>
<dbReference type="SMART" id="SM00962">
    <property type="entry name" value="SRP54"/>
    <property type="match status" value="1"/>
</dbReference>
<dbReference type="InterPro" id="IPR003593">
    <property type="entry name" value="AAA+_ATPase"/>
</dbReference>